<dbReference type="PROSITE" id="PS51374">
    <property type="entry name" value="NDPK_LIKE"/>
    <property type="match status" value="1"/>
</dbReference>
<evidence type="ECO:0000313" key="7">
    <source>
        <dbReference type="EMBL" id="OAF69473.1"/>
    </source>
</evidence>
<evidence type="ECO:0000256" key="3">
    <source>
        <dbReference type="ARBA" id="ARBA00023212"/>
    </source>
</evidence>
<dbReference type="Pfam" id="PF06565">
    <property type="entry name" value="DM10_dom"/>
    <property type="match status" value="1"/>
</dbReference>
<dbReference type="InterPro" id="IPR036850">
    <property type="entry name" value="NDK-like_dom_sf"/>
</dbReference>
<dbReference type="SMART" id="SM00676">
    <property type="entry name" value="DM10"/>
    <property type="match status" value="1"/>
</dbReference>
<dbReference type="AlphaFoldDB" id="A0A177B749"/>
<reference evidence="7 8" key="1">
    <citation type="submission" date="2016-04" db="EMBL/GenBank/DDBJ databases">
        <title>The genome of Intoshia linei affirms orthonectids as highly simplified spiralians.</title>
        <authorList>
            <person name="Mikhailov K.V."/>
            <person name="Slusarev G.S."/>
            <person name="Nikitin M.A."/>
            <person name="Logacheva M.D."/>
            <person name="Penin A."/>
            <person name="Aleoshin V."/>
            <person name="Panchin Y.V."/>
        </authorList>
    </citation>
    <scope>NUCLEOTIDE SEQUENCE [LARGE SCALE GENOMIC DNA]</scope>
    <source>
        <strain evidence="7">Intl2013</strain>
        <tissue evidence="7">Whole animal</tissue>
    </source>
</reference>
<comment type="caution">
    <text evidence="7">The sequence shown here is derived from an EMBL/GenBank/DDBJ whole genome shotgun (WGS) entry which is preliminary data.</text>
</comment>
<dbReference type="PANTHER" id="PTHR43109">
    <property type="entry name" value="NUCLEOSIDE DIPHOSPHATE KINASE 7"/>
    <property type="match status" value="1"/>
</dbReference>
<evidence type="ECO:0000313" key="8">
    <source>
        <dbReference type="Proteomes" id="UP000078046"/>
    </source>
</evidence>
<dbReference type="SMART" id="SM00562">
    <property type="entry name" value="NDK"/>
    <property type="match status" value="1"/>
</dbReference>
<evidence type="ECO:0000256" key="1">
    <source>
        <dbReference type="ARBA" id="ARBA00004430"/>
    </source>
</evidence>
<keyword evidence="3" id="KW-0206">Cytoskeleton</keyword>
<dbReference type="PANTHER" id="PTHR43109:SF2">
    <property type="entry name" value="NUCLEOSIDE DIPHOSPHATE KINASE 7"/>
    <property type="match status" value="1"/>
</dbReference>
<evidence type="ECO:0000259" key="6">
    <source>
        <dbReference type="PROSITE" id="PS51336"/>
    </source>
</evidence>
<dbReference type="CDD" id="cd04412">
    <property type="entry name" value="NDPk7B"/>
    <property type="match status" value="1"/>
</dbReference>
<dbReference type="InterPro" id="IPR034907">
    <property type="entry name" value="NDK-like_dom"/>
</dbReference>
<dbReference type="Proteomes" id="UP000078046">
    <property type="component" value="Unassembled WGS sequence"/>
</dbReference>
<gene>
    <name evidence="7" type="ORF">A3Q56_02784</name>
</gene>
<accession>A0A177B749</accession>
<dbReference type="PROSITE" id="PS51336">
    <property type="entry name" value="DM10"/>
    <property type="match status" value="1"/>
</dbReference>
<dbReference type="Pfam" id="PF00334">
    <property type="entry name" value="NDK"/>
    <property type="match status" value="1"/>
</dbReference>
<dbReference type="EMBL" id="LWCA01000275">
    <property type="protein sequence ID" value="OAF69473.1"/>
    <property type="molecule type" value="Genomic_DNA"/>
</dbReference>
<dbReference type="GO" id="GO:0005879">
    <property type="term" value="C:axonemal microtubule"/>
    <property type="evidence" value="ECO:0007669"/>
    <property type="project" value="TreeGrafter"/>
</dbReference>
<keyword evidence="2" id="KW-0963">Cytoplasm</keyword>
<feature type="domain" description="DM10" evidence="6">
    <location>
        <begin position="1"/>
        <end position="89"/>
    </location>
</feature>
<organism evidence="7 8">
    <name type="scientific">Intoshia linei</name>
    <dbReference type="NCBI Taxonomy" id="1819745"/>
    <lineage>
        <taxon>Eukaryota</taxon>
        <taxon>Metazoa</taxon>
        <taxon>Spiralia</taxon>
        <taxon>Lophotrochozoa</taxon>
        <taxon>Mesozoa</taxon>
        <taxon>Orthonectida</taxon>
        <taxon>Rhopaluridae</taxon>
        <taxon>Intoshia</taxon>
    </lineage>
</organism>
<comment type="subcellular location">
    <subcellularLocation>
        <location evidence="1">Cytoplasm</location>
        <location evidence="1">Cytoskeleton</location>
        <location evidence="1">Cilium axoneme</location>
    </subcellularLocation>
</comment>
<dbReference type="Gene3D" id="3.30.70.141">
    <property type="entry name" value="Nucleoside diphosphate kinase-like domain"/>
    <property type="match status" value="1"/>
</dbReference>
<dbReference type="OrthoDB" id="270127at2759"/>
<comment type="similarity">
    <text evidence="5">Belongs to the NDK family.</text>
</comment>
<sequence>MNDRFCFKAEWYEDLSETYKPFNLLYYPADDTIELNQTNLRKTFLSRSKCRNISMDDLFIGNTINIYCRNFKILEYADEFTKNSFLQQNEVCIFMLKAQNMDKLSDVIKEMEIQRLLMVSGIKMFKIDPLDIDLFESSLPEFSRQEILNLLKYQIIAVKVTGSNSNNILNNEMNLKNKFDYVTRSNDEAEFLSGVIFDAKENILRSTATYQNTSLCIIKPHVIKEKNLGNLLTKLSPNINAIGMFRLNYHCAIELYQVYKTVLPDYEKMVKELTSGVCVAIEINSKVDSFRDFCGPYDPEIAKNLYPKSLRANFGHNRIKNAVHCTDLSDDSIMEVEYFFKLLWEK</sequence>
<evidence type="ECO:0000256" key="2">
    <source>
        <dbReference type="ARBA" id="ARBA00022490"/>
    </source>
</evidence>
<name>A0A177B749_9BILA</name>
<keyword evidence="8" id="KW-1185">Reference proteome</keyword>
<dbReference type="SUPFAM" id="SSF54919">
    <property type="entry name" value="Nucleoside diphosphate kinase, NDK"/>
    <property type="match status" value="1"/>
</dbReference>
<comment type="caution">
    <text evidence="5">Lacks conserved residue(s) required for the propagation of feature annotation.</text>
</comment>
<evidence type="ECO:0000256" key="5">
    <source>
        <dbReference type="PROSITE-ProRule" id="PRU00706"/>
    </source>
</evidence>
<dbReference type="InterPro" id="IPR006602">
    <property type="entry name" value="DM10_dom"/>
</dbReference>
<dbReference type="Gene3D" id="2.30.29.170">
    <property type="match status" value="1"/>
</dbReference>
<dbReference type="InterPro" id="IPR037993">
    <property type="entry name" value="NDPk7B"/>
</dbReference>
<keyword evidence="4" id="KW-0966">Cell projection</keyword>
<evidence type="ECO:0000256" key="4">
    <source>
        <dbReference type="ARBA" id="ARBA00023273"/>
    </source>
</evidence>
<protein>
    <recommendedName>
        <fullName evidence="6">DM10 domain-containing protein</fullName>
    </recommendedName>
</protein>
<proteinExistence type="inferred from homology"/>